<dbReference type="OrthoDB" id="10261062at2759"/>
<dbReference type="FunFam" id="3.40.250.10:FF:000014">
    <property type="entry name" value="Adenylyltransferase and sulfurtransferase MOCS3"/>
    <property type="match status" value="1"/>
</dbReference>
<dbReference type="GO" id="GO:0002143">
    <property type="term" value="P:tRNA wobble position uridine thiolation"/>
    <property type="evidence" value="ECO:0007669"/>
    <property type="project" value="InterPro"/>
</dbReference>
<evidence type="ECO:0000256" key="1">
    <source>
        <dbReference type="ARBA" id="ARBA00004514"/>
    </source>
</evidence>
<dbReference type="GO" id="GO:0005524">
    <property type="term" value="F:ATP binding"/>
    <property type="evidence" value="ECO:0007669"/>
    <property type="project" value="UniProtKB-KW"/>
</dbReference>
<feature type="binding site" evidence="13">
    <location>
        <position position="138"/>
    </location>
    <ligand>
        <name>ATP</name>
        <dbReference type="ChEBI" id="CHEBI:30616"/>
    </ligand>
</feature>
<evidence type="ECO:0000256" key="2">
    <source>
        <dbReference type="ARBA" id="ARBA00022490"/>
    </source>
</evidence>
<organism evidence="15 16">
    <name type="scientific">Ascoidea rubescens DSM 1968</name>
    <dbReference type="NCBI Taxonomy" id="1344418"/>
    <lineage>
        <taxon>Eukaryota</taxon>
        <taxon>Fungi</taxon>
        <taxon>Dikarya</taxon>
        <taxon>Ascomycota</taxon>
        <taxon>Saccharomycotina</taxon>
        <taxon>Saccharomycetes</taxon>
        <taxon>Ascoideaceae</taxon>
        <taxon>Ascoidea</taxon>
    </lineage>
</organism>
<sequence length="515" mass="57833">MICLKACLNYAQTNFVSNLIARFSNRKQDSKSNFLDPLKFYLKASQNCFNSSFEENLEDKKMTKSTEIPEEIRKELLELRKENENLKKSIIERSSTANQLSLEEFRRYGRQMLVPEFGGVDSQIALKNSKVLVVGAGGLGCPALLYLTASGVGTIGIIDYDTVDITNLHRQVLHSTDQVGNFKVDSAKSYLSSLNPNVNLITYREFLTNFNAFEVIEKYDLILDCTDTPMLRYLINDASVLLGKTIVSGSGLKTEGQLSVLNFKNSGPCYRCFYPKPPPANSVTSCQDGGVIGPCIGLVGTMMAVEAIKVLANSYTLENFKPFLTIYSGYSAVSQSLRTFKMRGKKLNCEVCGENPLISKDTIQSGLLDYNLFCGHPDYDVVGPEERISVSDYNKNIIQNKIDHLLLDVRPNVHWNISNLKGSIHIPLEVLNSMISIDQLAEKINSSSRDNSGNQQITNEDLIHKKIYCICRFGNDSRLATKLLKDRFKLTEVWDIIGGLKDWSEEIDSSFPRYW</sequence>
<keyword evidence="2 13" id="KW-0963">Cytoplasm</keyword>
<dbReference type="GO" id="GO:0046872">
    <property type="term" value="F:metal ion binding"/>
    <property type="evidence" value="ECO:0007669"/>
    <property type="project" value="UniProtKB-KW"/>
</dbReference>
<feature type="binding site" evidence="13">
    <location>
        <position position="349"/>
    </location>
    <ligand>
        <name>Zn(2+)</name>
        <dbReference type="ChEBI" id="CHEBI:29105"/>
    </ligand>
</feature>
<dbReference type="STRING" id="1344418.A0A1D2VLI1"/>
<keyword evidence="16" id="KW-1185">Reference proteome</keyword>
<keyword evidence="10 13" id="KW-0067">ATP-binding</keyword>
<keyword evidence="3 13" id="KW-0808">Transferase</keyword>
<feature type="active site" description="Cysteine persulfide intermediate; for sulfurtransferase activity" evidence="13">
    <location>
        <position position="471"/>
    </location>
</feature>
<evidence type="ECO:0000256" key="10">
    <source>
        <dbReference type="ARBA" id="ARBA00022840"/>
    </source>
</evidence>
<feature type="binding site" evidence="13">
    <location>
        <position position="272"/>
    </location>
    <ligand>
        <name>Zn(2+)</name>
        <dbReference type="ChEBI" id="CHEBI:29105"/>
    </ligand>
</feature>
<keyword evidence="4 13" id="KW-0819">tRNA processing</keyword>
<comment type="subcellular location">
    <subcellularLocation>
        <location evidence="1">Cytoplasm</location>
        <location evidence="1">Cytosol</location>
    </subcellularLocation>
</comment>
<keyword evidence="8" id="KW-0833">Ubl conjugation pathway</keyword>
<dbReference type="AlphaFoldDB" id="A0A1D2VLI1"/>
<dbReference type="Proteomes" id="UP000095038">
    <property type="component" value="Unassembled WGS sequence"/>
</dbReference>
<dbReference type="PROSITE" id="PS50206">
    <property type="entry name" value="RHODANESE_3"/>
    <property type="match status" value="1"/>
</dbReference>
<dbReference type="UniPathway" id="UPA00988"/>
<dbReference type="GO" id="GO:0070566">
    <property type="term" value="F:adenylyltransferase activity"/>
    <property type="evidence" value="ECO:0007669"/>
    <property type="project" value="InterPro"/>
</dbReference>
<evidence type="ECO:0000256" key="7">
    <source>
        <dbReference type="ARBA" id="ARBA00022741"/>
    </source>
</evidence>
<evidence type="ECO:0000256" key="9">
    <source>
        <dbReference type="ARBA" id="ARBA00022833"/>
    </source>
</evidence>
<dbReference type="InParanoid" id="A0A1D2VLI1"/>
<feature type="binding site" evidence="13">
    <location>
        <begin position="227"/>
        <end position="228"/>
    </location>
    <ligand>
        <name>ATP</name>
        <dbReference type="ChEBI" id="CHEBI:30616"/>
    </ligand>
</feature>
<evidence type="ECO:0000256" key="13">
    <source>
        <dbReference type="HAMAP-Rule" id="MF_03049"/>
    </source>
</evidence>
<dbReference type="CDD" id="cd00757">
    <property type="entry name" value="ThiF_MoeB_HesA_family"/>
    <property type="match status" value="1"/>
</dbReference>
<feature type="domain" description="Rhodanese" evidence="14">
    <location>
        <begin position="400"/>
        <end position="512"/>
    </location>
</feature>
<keyword evidence="11 13" id="KW-0511">Multifunctional enzyme</keyword>
<name>A0A1D2VLI1_9ASCO</name>
<evidence type="ECO:0000259" key="14">
    <source>
        <dbReference type="PROSITE" id="PS50206"/>
    </source>
</evidence>
<evidence type="ECO:0000256" key="8">
    <source>
        <dbReference type="ARBA" id="ARBA00022786"/>
    </source>
</evidence>
<dbReference type="RefSeq" id="XP_020048760.1">
    <property type="nucleotide sequence ID" value="XM_020189086.1"/>
</dbReference>
<dbReference type="Gene3D" id="3.40.250.10">
    <property type="entry name" value="Rhodanese-like domain"/>
    <property type="match status" value="1"/>
</dbReference>
<accession>A0A1D2VLI1</accession>
<feature type="binding site" evidence="13">
    <location>
        <position position="352"/>
    </location>
    <ligand>
        <name>Zn(2+)</name>
        <dbReference type="ChEBI" id="CHEBI:29105"/>
    </ligand>
</feature>
<dbReference type="Pfam" id="PF00899">
    <property type="entry name" value="ThiF"/>
    <property type="match status" value="1"/>
</dbReference>
<comment type="cofactor">
    <cofactor evidence="13">
        <name>Zn(2+)</name>
        <dbReference type="ChEBI" id="CHEBI:29105"/>
    </cofactor>
    <text evidence="13">Binds 1 zinc ion per subunit.</text>
</comment>
<dbReference type="InterPro" id="IPR035985">
    <property type="entry name" value="Ubiquitin-activating_enz"/>
</dbReference>
<evidence type="ECO:0000256" key="5">
    <source>
        <dbReference type="ARBA" id="ARBA00022695"/>
    </source>
</evidence>
<dbReference type="SUPFAM" id="SSF69572">
    <property type="entry name" value="Activating enzymes of the ubiquitin-like proteins"/>
    <property type="match status" value="1"/>
</dbReference>
<dbReference type="GO" id="GO:0005829">
    <property type="term" value="C:cytosol"/>
    <property type="evidence" value="ECO:0007669"/>
    <property type="project" value="UniProtKB-SubCell"/>
</dbReference>
<comment type="pathway">
    <text evidence="13">tRNA modification; 5-methoxycarbonylmethyl-2-thiouridine-tRNA biosynthesis.</text>
</comment>
<dbReference type="InterPro" id="IPR001763">
    <property type="entry name" value="Rhodanese-like_dom"/>
</dbReference>
<dbReference type="InterPro" id="IPR028885">
    <property type="entry name" value="MOCS3/Uba4"/>
</dbReference>
<evidence type="ECO:0000256" key="6">
    <source>
        <dbReference type="ARBA" id="ARBA00022723"/>
    </source>
</evidence>
<feature type="binding site" evidence="13">
    <location>
        <position position="183"/>
    </location>
    <ligand>
        <name>ATP</name>
        <dbReference type="ChEBI" id="CHEBI:30616"/>
    </ligand>
</feature>
<feature type="active site" description="Glycyl thioester intermediate; for adenylyltransferase activity" evidence="13">
    <location>
        <position position="286"/>
    </location>
</feature>
<evidence type="ECO:0000313" key="15">
    <source>
        <dbReference type="EMBL" id="ODV62453.1"/>
    </source>
</evidence>
<protein>
    <recommendedName>
        <fullName evidence="12">Needs CLA4 to survive protein 3</fullName>
    </recommendedName>
</protein>
<dbReference type="EMBL" id="KV454477">
    <property type="protein sequence ID" value="ODV62453.1"/>
    <property type="molecule type" value="Genomic_DNA"/>
</dbReference>
<dbReference type="PANTHER" id="PTHR10953:SF102">
    <property type="entry name" value="ADENYLYLTRANSFERASE AND SULFURTRANSFERASE MOCS3"/>
    <property type="match status" value="1"/>
</dbReference>
<dbReference type="HAMAP" id="MF_03049">
    <property type="entry name" value="MOCS3_Uba4"/>
    <property type="match status" value="1"/>
</dbReference>
<reference evidence="16" key="1">
    <citation type="submission" date="2016-05" db="EMBL/GenBank/DDBJ databases">
        <title>Comparative genomics of biotechnologically important yeasts.</title>
        <authorList>
            <consortium name="DOE Joint Genome Institute"/>
            <person name="Riley R."/>
            <person name="Haridas S."/>
            <person name="Wolfe K.H."/>
            <person name="Lopes M.R."/>
            <person name="Hittinger C.T."/>
            <person name="Goker M."/>
            <person name="Salamov A."/>
            <person name="Wisecaver J."/>
            <person name="Long T.M."/>
            <person name="Aerts A.L."/>
            <person name="Barry K."/>
            <person name="Choi C."/>
            <person name="Clum A."/>
            <person name="Coughlan A.Y."/>
            <person name="Deshpande S."/>
            <person name="Douglass A.P."/>
            <person name="Hanson S.J."/>
            <person name="Klenk H.-P."/>
            <person name="Labutti K."/>
            <person name="Lapidus A."/>
            <person name="Lindquist E."/>
            <person name="Lipzen A."/>
            <person name="Meier-Kolthoff J.P."/>
            <person name="Ohm R.A."/>
            <person name="Otillar R.P."/>
            <person name="Pangilinan J."/>
            <person name="Peng Y."/>
            <person name="Rokas A."/>
            <person name="Rosa C.A."/>
            <person name="Scheuner C."/>
            <person name="Sibirny A.A."/>
            <person name="Slot J.C."/>
            <person name="Stielow J.B."/>
            <person name="Sun H."/>
            <person name="Kurtzman C.P."/>
            <person name="Blackwell M."/>
            <person name="Grigoriev I.V."/>
            <person name="Jeffries T.W."/>
        </authorList>
    </citation>
    <scope>NUCLEOTIDE SEQUENCE [LARGE SCALE GENOMIC DNA]</scope>
    <source>
        <strain evidence="16">DSM 1968</strain>
    </source>
</reference>
<keyword evidence="5" id="KW-0548">Nucleotidyltransferase</keyword>
<dbReference type="GeneID" id="30962722"/>
<dbReference type="GO" id="GO:0032447">
    <property type="term" value="P:protein urmylation"/>
    <property type="evidence" value="ECO:0007669"/>
    <property type="project" value="TreeGrafter"/>
</dbReference>
<dbReference type="Gene3D" id="3.40.50.720">
    <property type="entry name" value="NAD(P)-binding Rossmann-like Domain"/>
    <property type="match status" value="1"/>
</dbReference>
<dbReference type="PANTHER" id="PTHR10953">
    <property type="entry name" value="UBIQUITIN-ACTIVATING ENZYME E1"/>
    <property type="match status" value="1"/>
</dbReference>
<dbReference type="GO" id="GO:0004792">
    <property type="term" value="F:thiosulfate-cyanide sulfurtransferase activity"/>
    <property type="evidence" value="ECO:0007669"/>
    <property type="project" value="TreeGrafter"/>
</dbReference>
<keyword evidence="7 13" id="KW-0547">Nucleotide-binding</keyword>
<proteinExistence type="inferred from homology"/>
<evidence type="ECO:0000313" key="16">
    <source>
        <dbReference type="Proteomes" id="UP000095038"/>
    </source>
</evidence>
<gene>
    <name evidence="13" type="primary">UBA4</name>
    <name evidence="15" type="ORF">ASCRUDRAFT_135192</name>
</gene>
<dbReference type="InterPro" id="IPR036873">
    <property type="entry name" value="Rhodanese-like_dom_sf"/>
</dbReference>
<evidence type="ECO:0000256" key="12">
    <source>
        <dbReference type="ARBA" id="ARBA00075323"/>
    </source>
</evidence>
<evidence type="ECO:0000256" key="11">
    <source>
        <dbReference type="ARBA" id="ARBA00023268"/>
    </source>
</evidence>
<comment type="similarity">
    <text evidence="13">In the N-terminal section; belongs to the HesA/MoeB/ThiF family. UBA4 subfamily.</text>
</comment>
<feature type="binding site" evidence="13">
    <location>
        <position position="269"/>
    </location>
    <ligand>
        <name>Zn(2+)</name>
        <dbReference type="ChEBI" id="CHEBI:29105"/>
    </ligand>
</feature>
<feature type="binding site" evidence="13">
    <location>
        <begin position="166"/>
        <end position="170"/>
    </location>
    <ligand>
        <name>ATP</name>
        <dbReference type="ChEBI" id="CHEBI:30616"/>
    </ligand>
</feature>
<dbReference type="FunFam" id="3.40.50.720:FF:000033">
    <property type="entry name" value="Adenylyltransferase and sulfurtransferase MOCS3"/>
    <property type="match status" value="1"/>
</dbReference>
<dbReference type="InterPro" id="IPR045886">
    <property type="entry name" value="ThiF/MoeB/HesA"/>
</dbReference>
<dbReference type="Pfam" id="PF00581">
    <property type="entry name" value="Rhodanese"/>
    <property type="match status" value="1"/>
</dbReference>
<keyword evidence="6 13" id="KW-0479">Metal-binding</keyword>
<evidence type="ECO:0000256" key="4">
    <source>
        <dbReference type="ARBA" id="ARBA00022694"/>
    </source>
</evidence>
<feature type="binding site" evidence="13">
    <location>
        <position position="159"/>
    </location>
    <ligand>
        <name>ATP</name>
        <dbReference type="ChEBI" id="CHEBI:30616"/>
    </ligand>
</feature>
<dbReference type="InterPro" id="IPR000594">
    <property type="entry name" value="ThiF_NAD_FAD-bd"/>
</dbReference>
<dbReference type="SMART" id="SM00450">
    <property type="entry name" value="RHOD"/>
    <property type="match status" value="1"/>
</dbReference>
<dbReference type="GO" id="GO:0042292">
    <property type="term" value="F:URM1 activating enzyme activity"/>
    <property type="evidence" value="ECO:0007669"/>
    <property type="project" value="TreeGrafter"/>
</dbReference>
<dbReference type="FunCoup" id="A0A1D2VLI1">
    <property type="interactions" value="849"/>
</dbReference>
<keyword evidence="9 13" id="KW-0862">Zinc</keyword>
<evidence type="ECO:0000256" key="3">
    <source>
        <dbReference type="ARBA" id="ARBA00022679"/>
    </source>
</evidence>